<protein>
    <submittedName>
        <fullName evidence="1">Uncharacterized protein</fullName>
    </submittedName>
</protein>
<dbReference type="AlphaFoldDB" id="A0A4R7RKN5"/>
<gene>
    <name evidence="1" type="ORF">EI77_04411</name>
</gene>
<evidence type="ECO:0000313" key="1">
    <source>
        <dbReference type="EMBL" id="TDU63203.1"/>
    </source>
</evidence>
<reference evidence="1 2" key="1">
    <citation type="submission" date="2019-03" db="EMBL/GenBank/DDBJ databases">
        <title>Genomic Encyclopedia of Archaeal and Bacterial Type Strains, Phase II (KMG-II): from individual species to whole genera.</title>
        <authorList>
            <person name="Goeker M."/>
        </authorList>
    </citation>
    <scope>NUCLEOTIDE SEQUENCE [LARGE SCALE GENOMIC DNA]</scope>
    <source>
        <strain evidence="1 2">ATCC 25309</strain>
    </source>
</reference>
<evidence type="ECO:0000313" key="2">
    <source>
        <dbReference type="Proteomes" id="UP000295662"/>
    </source>
</evidence>
<name>A0A4R7RKN5_9BACT</name>
<sequence>MSTTTATSADPKDQRPLLHSEIDRLPDARLGLAHRVLLEIELEQRTAELDDAADAARQAGRLTPERIAA</sequence>
<dbReference type="Proteomes" id="UP000295662">
    <property type="component" value="Unassembled WGS sequence"/>
</dbReference>
<dbReference type="RefSeq" id="WP_133797383.1">
    <property type="nucleotide sequence ID" value="NZ_SOCA01000014.1"/>
</dbReference>
<organism evidence="1 2">
    <name type="scientific">Prosthecobacter fusiformis</name>
    <dbReference type="NCBI Taxonomy" id="48464"/>
    <lineage>
        <taxon>Bacteria</taxon>
        <taxon>Pseudomonadati</taxon>
        <taxon>Verrucomicrobiota</taxon>
        <taxon>Verrucomicrobiia</taxon>
        <taxon>Verrucomicrobiales</taxon>
        <taxon>Verrucomicrobiaceae</taxon>
        <taxon>Prosthecobacter</taxon>
    </lineage>
</organism>
<comment type="caution">
    <text evidence="1">The sequence shown here is derived from an EMBL/GenBank/DDBJ whole genome shotgun (WGS) entry which is preliminary data.</text>
</comment>
<accession>A0A4R7RKN5</accession>
<keyword evidence="2" id="KW-1185">Reference proteome</keyword>
<dbReference type="EMBL" id="SOCA01000014">
    <property type="protein sequence ID" value="TDU63203.1"/>
    <property type="molecule type" value="Genomic_DNA"/>
</dbReference>
<proteinExistence type="predicted"/>